<dbReference type="AlphaFoldDB" id="A0A2A5MJE6"/>
<protein>
    <submittedName>
        <fullName evidence="1">Uncharacterized protein</fullName>
    </submittedName>
</protein>
<organism evidence="1 2">
    <name type="scientific">Klebsiella quasipneumoniae</name>
    <dbReference type="NCBI Taxonomy" id="1463165"/>
    <lineage>
        <taxon>Bacteria</taxon>
        <taxon>Pseudomonadati</taxon>
        <taxon>Pseudomonadota</taxon>
        <taxon>Gammaproteobacteria</taxon>
        <taxon>Enterobacterales</taxon>
        <taxon>Enterobacteriaceae</taxon>
        <taxon>Klebsiella/Raoultella group</taxon>
        <taxon>Klebsiella</taxon>
        <taxon>Klebsiella pneumoniae complex</taxon>
    </lineage>
</organism>
<proteinExistence type="predicted"/>
<gene>
    <name evidence="1" type="ORF">CP911_14410</name>
</gene>
<dbReference type="Proteomes" id="UP000217648">
    <property type="component" value="Unassembled WGS sequence"/>
</dbReference>
<name>A0A2A5MJE6_9ENTR</name>
<evidence type="ECO:0000313" key="2">
    <source>
        <dbReference type="Proteomes" id="UP000217648"/>
    </source>
</evidence>
<dbReference type="EMBL" id="NXHG01000007">
    <property type="protein sequence ID" value="PCM60980.1"/>
    <property type="molecule type" value="Genomic_DNA"/>
</dbReference>
<comment type="caution">
    <text evidence="1">The sequence shown here is derived from an EMBL/GenBank/DDBJ whole genome shotgun (WGS) entry which is preliminary data.</text>
</comment>
<dbReference type="STRING" id="1463164.KQS06HV_91595"/>
<sequence length="89" mass="10266">MHVNRNGLQGSVICFLYVKSISVKSRIVAIKKLFWITETGTYSANRLAGFKNNSLEYKRLTLVRRGCKRFLRLSRTICQQCVNIDVNLL</sequence>
<reference evidence="1 2" key="1">
    <citation type="submission" date="2017-09" db="EMBL/GenBank/DDBJ databases">
        <title>Mdr eskape-Ghana.</title>
        <authorList>
            <person name="Agyepong N."/>
            <person name="Janice J."/>
            <person name="Samuelsen O."/>
            <person name="Owusu-Ofori A."/>
            <person name="Sundsfjord A."/>
            <person name="Essack S."/>
            <person name="Pedersen T."/>
        </authorList>
    </citation>
    <scope>NUCLEOTIDE SEQUENCE [LARGE SCALE GENOMIC DNA]</scope>
    <source>
        <strain evidence="1 2">46</strain>
    </source>
</reference>
<accession>A0A2A5MJE6</accession>
<evidence type="ECO:0000313" key="1">
    <source>
        <dbReference type="EMBL" id="PCM60980.1"/>
    </source>
</evidence>